<feature type="binding site" evidence="10">
    <location>
        <position position="231"/>
    </location>
    <ligand>
        <name>a ribonucleoside 5'-phosphate</name>
        <dbReference type="ChEBI" id="CHEBI:58043"/>
    </ligand>
</feature>
<feature type="binding site" evidence="10">
    <location>
        <position position="195"/>
    </location>
    <ligand>
        <name>CMP</name>
        <dbReference type="ChEBI" id="CHEBI:60377"/>
    </ligand>
</feature>
<dbReference type="GO" id="GO:0005516">
    <property type="term" value="F:calmodulin binding"/>
    <property type="evidence" value="ECO:0007669"/>
    <property type="project" value="InterPro"/>
</dbReference>
<dbReference type="GO" id="GO:0004683">
    <property type="term" value="F:calcium/calmodulin-dependent protein kinase activity"/>
    <property type="evidence" value="ECO:0007669"/>
    <property type="project" value="InterPro"/>
</dbReference>
<dbReference type="InterPro" id="IPR033690">
    <property type="entry name" value="Adenylat_kinase_CS"/>
</dbReference>
<name>A0A9D4VCE9_ADICA</name>
<dbReference type="SUPFAM" id="SSF52540">
    <property type="entry name" value="P-loop containing nucleoside triphosphate hydrolases"/>
    <property type="match status" value="1"/>
</dbReference>
<feature type="binding site" evidence="10">
    <location>
        <position position="270"/>
    </location>
    <ligand>
        <name>ATP</name>
        <dbReference type="ChEBI" id="CHEBI:30616"/>
    </ligand>
</feature>
<dbReference type="EC" id="2.7.4.14" evidence="10"/>
<dbReference type="PROSITE" id="PS00113">
    <property type="entry name" value="ADENYLATE_KINASE"/>
    <property type="match status" value="1"/>
</dbReference>
<evidence type="ECO:0000313" key="14">
    <source>
        <dbReference type="Proteomes" id="UP000886520"/>
    </source>
</evidence>
<dbReference type="AlphaFoldDB" id="A0A9D4VCE9"/>
<feature type="binding site" evidence="10">
    <location>
        <begin position="161"/>
        <end position="163"/>
    </location>
    <ligand>
        <name>a ribonucleoside 5'-phosphate</name>
        <dbReference type="ChEBI" id="CHEBI:58043"/>
    </ligand>
</feature>
<dbReference type="PRINTS" id="PR00094">
    <property type="entry name" value="ADENYLTKNASE"/>
</dbReference>
<evidence type="ECO:0000256" key="11">
    <source>
        <dbReference type="SAM" id="MobiDB-lite"/>
    </source>
</evidence>
<comment type="cofactor">
    <cofactor evidence="10">
        <name>Mg(2+)</name>
        <dbReference type="ChEBI" id="CHEBI:18420"/>
    </cofactor>
    <text evidence="10">Binds 1 Mg(2+) ion per monomer.</text>
</comment>
<evidence type="ECO:0000256" key="2">
    <source>
        <dbReference type="ARBA" id="ARBA00022528"/>
    </source>
</evidence>
<comment type="similarity">
    <text evidence="10">Belongs to the adenylate kinase family. UMP-CMP kinase subfamily.</text>
</comment>
<dbReference type="HAMAP" id="MF_03172">
    <property type="entry name" value="Adenylate_kinase_UMP_CMP_kin"/>
    <property type="match status" value="1"/>
</dbReference>
<comment type="catalytic activity">
    <reaction evidence="9 10">
        <text>UMP + ATP = UDP + ADP</text>
        <dbReference type="Rhea" id="RHEA:24400"/>
        <dbReference type="ChEBI" id="CHEBI:30616"/>
        <dbReference type="ChEBI" id="CHEBI:57865"/>
        <dbReference type="ChEBI" id="CHEBI:58223"/>
        <dbReference type="ChEBI" id="CHEBI:456216"/>
        <dbReference type="EC" id="2.7.4.14"/>
    </reaction>
</comment>
<dbReference type="GO" id="GO:0016776">
    <property type="term" value="F:phosphotransferase activity, phosphate group as acceptor"/>
    <property type="evidence" value="ECO:0007669"/>
    <property type="project" value="InterPro"/>
</dbReference>
<evidence type="ECO:0000256" key="8">
    <source>
        <dbReference type="ARBA" id="ARBA00023242"/>
    </source>
</evidence>
<dbReference type="InterPro" id="IPR000850">
    <property type="entry name" value="Adenylat/UMP-CMP_kin"/>
</dbReference>
<keyword evidence="5 10" id="KW-0418">Kinase</keyword>
<dbReference type="GO" id="GO:0006207">
    <property type="term" value="P:'de novo' pyrimidine nucleobase biosynthetic process"/>
    <property type="evidence" value="ECO:0007669"/>
    <property type="project" value="InterPro"/>
</dbReference>
<dbReference type="InterPro" id="IPR013543">
    <property type="entry name" value="Ca/CaM-dep_prot_kinase-assoc"/>
</dbReference>
<dbReference type="InterPro" id="IPR027417">
    <property type="entry name" value="P-loop_NTPase"/>
</dbReference>
<dbReference type="NCBIfam" id="TIGR01359">
    <property type="entry name" value="UMP_CMP_kin_fam"/>
    <property type="match status" value="1"/>
</dbReference>
<dbReference type="Pfam" id="PF08332">
    <property type="entry name" value="CaMKII_AD"/>
    <property type="match status" value="1"/>
</dbReference>
<feature type="region of interest" description="Disordered" evidence="11">
    <location>
        <begin position="417"/>
        <end position="437"/>
    </location>
</feature>
<dbReference type="PANTHER" id="PTHR23359">
    <property type="entry name" value="NUCLEOTIDE KINASE"/>
    <property type="match status" value="1"/>
</dbReference>
<dbReference type="Proteomes" id="UP000886520">
    <property type="component" value="Chromosome 1"/>
</dbReference>
<dbReference type="CDD" id="cd01428">
    <property type="entry name" value="ADK"/>
    <property type="match status" value="1"/>
</dbReference>
<keyword evidence="8 10" id="KW-0539">Nucleus</keyword>
<comment type="caution">
    <text evidence="10">Lacks conserved residue(s) required for the propagation of feature annotation.</text>
</comment>
<dbReference type="GO" id="GO:0009123">
    <property type="term" value="P:nucleoside monophosphate metabolic process"/>
    <property type="evidence" value="ECO:0007669"/>
    <property type="project" value="UniProtKB-ARBA"/>
</dbReference>
<protein>
    <recommendedName>
        <fullName evidence="10">UMP-CMP kinase</fullName>
        <ecNumber evidence="10">2.7.4.14</ecNumber>
    </recommendedName>
    <alternativeName>
        <fullName evidence="10">Deoxycytidylate kinase</fullName>
        <shortName evidence="10">CK</shortName>
        <shortName evidence="10">dCMP kinase</shortName>
    </alternativeName>
    <alternativeName>
        <fullName evidence="10">Uridine monophosphate/cytidine monophosphate kinase</fullName>
        <shortName evidence="10">UMP/CMP kinase</shortName>
        <shortName evidence="10">UMP/CMPK</shortName>
    </alternativeName>
</protein>
<dbReference type="InterPro" id="IPR032710">
    <property type="entry name" value="NTF2-like_dom_sf"/>
</dbReference>
<keyword evidence="2" id="KW-0934">Plastid</keyword>
<keyword evidence="2" id="KW-0150">Chloroplast</keyword>
<evidence type="ECO:0000256" key="10">
    <source>
        <dbReference type="HAMAP-Rule" id="MF_03172"/>
    </source>
</evidence>
<evidence type="ECO:0000313" key="13">
    <source>
        <dbReference type="EMBL" id="KAI5083941.1"/>
    </source>
</evidence>
<evidence type="ECO:0000259" key="12">
    <source>
        <dbReference type="Pfam" id="PF08332"/>
    </source>
</evidence>
<proteinExistence type="inferred from homology"/>
<sequence>MASLFTRSLRTTCRHRSLGFLSSSSPTWFNYRHCEGKFDTSNKHEERDTSSFKSSKSACYSTWYLAAAGICSFSSAMLLESSCSSLEEADKESGQIQQNDVRTPRVVFVLGGPGSGKGTQCSKIVKNYGFTHLSAGDLLRAEIRSGSQYGAMIQNTIKEGKIVPSEVTVKLLQKAMKESGNDNFLIDGFPRNEENRAAFETVTGIEPEFVIFFDCTEEEMERRIMNRNQGRADDNIDTIRKRFKVFVESSLPVVEFYKERGKLQKIDATRDIEDIFKSLKPLFTPFVEEDLLRLTKELLQCIDVGDYAVYKRLCDPALTAFEPESHGHLVEGLAFHKFYFDIGRMFPALSSQSQISSPKVTLVGDDAALVTYTRLRQSTTMDGVPSVEAFNETRVWERKPDSGGMLVWKNVHFHRSKSPRHRPYRKAKKGKDARKGC</sequence>
<keyword evidence="3 10" id="KW-0808">Transferase</keyword>
<feature type="binding site" evidence="10">
    <location>
        <position position="140"/>
    </location>
    <ligand>
        <name>a ribonucleoside 5'-phosphate</name>
        <dbReference type="ChEBI" id="CHEBI:58043"/>
    </ligand>
</feature>
<feature type="binding site" evidence="10">
    <location>
        <position position="227"/>
    </location>
    <ligand>
        <name>ATP</name>
        <dbReference type="ChEBI" id="CHEBI:30616"/>
    </ligand>
</feature>
<comment type="caution">
    <text evidence="13">The sequence shown here is derived from an EMBL/GenBank/DDBJ whole genome shotgun (WGS) entry which is preliminary data.</text>
</comment>
<feature type="binding site" evidence="10">
    <location>
        <position position="242"/>
    </location>
    <ligand>
        <name>a ribonucleoside 5'-phosphate</name>
        <dbReference type="ChEBI" id="CHEBI:58043"/>
    </ligand>
</feature>
<feature type="domain" description="Calcium/calmodulin-dependent protein kinase II association-domain" evidence="12">
    <location>
        <begin position="288"/>
        <end position="419"/>
    </location>
</feature>
<dbReference type="OrthoDB" id="442176at2759"/>
<dbReference type="SUPFAM" id="SSF54427">
    <property type="entry name" value="NTF2-like"/>
    <property type="match status" value="1"/>
</dbReference>
<keyword evidence="4 10" id="KW-0547">Nucleotide-binding</keyword>
<evidence type="ECO:0000256" key="5">
    <source>
        <dbReference type="ARBA" id="ARBA00022777"/>
    </source>
</evidence>
<feature type="binding site" evidence="10">
    <location>
        <begin position="114"/>
        <end position="119"/>
    </location>
    <ligand>
        <name>ATP</name>
        <dbReference type="ChEBI" id="CHEBI:30616"/>
    </ligand>
</feature>
<comment type="catalytic activity">
    <reaction evidence="10">
        <text>dCMP + ATP = dCDP + ADP</text>
        <dbReference type="Rhea" id="RHEA:25094"/>
        <dbReference type="ChEBI" id="CHEBI:30616"/>
        <dbReference type="ChEBI" id="CHEBI:57566"/>
        <dbReference type="ChEBI" id="CHEBI:58593"/>
        <dbReference type="ChEBI" id="CHEBI:456216"/>
        <dbReference type="EC" id="2.7.4.14"/>
    </reaction>
</comment>
<dbReference type="FunFam" id="3.40.50.300:FF:000315">
    <property type="entry name" value="Adenylate kinase 1"/>
    <property type="match status" value="1"/>
</dbReference>
<evidence type="ECO:0000256" key="1">
    <source>
        <dbReference type="ARBA" id="ARBA00022490"/>
    </source>
</evidence>
<dbReference type="HAMAP" id="MF_00235">
    <property type="entry name" value="Adenylate_kinase_Adk"/>
    <property type="match status" value="1"/>
</dbReference>
<dbReference type="EMBL" id="JABFUD020000001">
    <property type="protein sequence ID" value="KAI5083941.1"/>
    <property type="molecule type" value="Genomic_DNA"/>
</dbReference>
<comment type="subunit">
    <text evidence="10">Monomer.</text>
</comment>
<evidence type="ECO:0000256" key="3">
    <source>
        <dbReference type="ARBA" id="ARBA00022679"/>
    </source>
</evidence>
<comment type="domain">
    <text evidence="10">Consists of three domains, a large central CORE domain and two small peripheral domains, NMPbind and LID, which undergo movements during catalysis. The LID domain closes over the site of phosphoryl transfer upon ATP binding. Assembling and dissambling the active center during each catalytic cycle provides an effective means to prevent ATP hydrolysis.</text>
</comment>
<evidence type="ECO:0000256" key="7">
    <source>
        <dbReference type="ARBA" id="ARBA00022975"/>
    </source>
</evidence>
<evidence type="ECO:0000256" key="4">
    <source>
        <dbReference type="ARBA" id="ARBA00022741"/>
    </source>
</evidence>
<dbReference type="GO" id="GO:0006221">
    <property type="term" value="P:pyrimidine nucleotide biosynthetic process"/>
    <property type="evidence" value="ECO:0007669"/>
    <property type="project" value="UniProtKB-UniRule"/>
</dbReference>
<comment type="subcellular location">
    <subcellularLocation>
        <location evidence="10">Cytoplasm</location>
    </subcellularLocation>
    <subcellularLocation>
        <location evidence="10">Nucleus</location>
    </subcellularLocation>
</comment>
<dbReference type="Gene3D" id="3.40.50.300">
    <property type="entry name" value="P-loop containing nucleotide triphosphate hydrolases"/>
    <property type="match status" value="1"/>
</dbReference>
<reference evidence="13" key="1">
    <citation type="submission" date="2021-01" db="EMBL/GenBank/DDBJ databases">
        <title>Adiantum capillus-veneris genome.</title>
        <authorList>
            <person name="Fang Y."/>
            <person name="Liao Q."/>
        </authorList>
    </citation>
    <scope>NUCLEOTIDE SEQUENCE</scope>
    <source>
        <strain evidence="13">H3</strain>
        <tissue evidence="13">Leaf</tissue>
    </source>
</reference>
<dbReference type="GO" id="GO:0019205">
    <property type="term" value="F:nucleobase-containing compound kinase activity"/>
    <property type="evidence" value="ECO:0007669"/>
    <property type="project" value="InterPro"/>
</dbReference>
<feature type="binding site" evidence="10">
    <location>
        <begin position="188"/>
        <end position="191"/>
    </location>
    <ligand>
        <name>a ribonucleoside 5'-phosphate</name>
        <dbReference type="ChEBI" id="CHEBI:58043"/>
    </ligand>
</feature>
<keyword evidence="1 10" id="KW-0963">Cytoplasm</keyword>
<dbReference type="Pfam" id="PF00406">
    <property type="entry name" value="ADK"/>
    <property type="match status" value="1"/>
</dbReference>
<comment type="catalytic activity">
    <reaction evidence="10">
        <text>CMP + ATP = CDP + ADP</text>
        <dbReference type="Rhea" id="RHEA:11600"/>
        <dbReference type="ChEBI" id="CHEBI:30616"/>
        <dbReference type="ChEBI" id="CHEBI:58069"/>
        <dbReference type="ChEBI" id="CHEBI:60377"/>
        <dbReference type="ChEBI" id="CHEBI:456216"/>
        <dbReference type="EC" id="2.7.4.14"/>
    </reaction>
</comment>
<dbReference type="InterPro" id="IPR006266">
    <property type="entry name" value="UMP_CMP_kinase"/>
</dbReference>
<organism evidence="13 14">
    <name type="scientific">Adiantum capillus-veneris</name>
    <name type="common">Maidenhair fern</name>
    <dbReference type="NCBI Taxonomy" id="13818"/>
    <lineage>
        <taxon>Eukaryota</taxon>
        <taxon>Viridiplantae</taxon>
        <taxon>Streptophyta</taxon>
        <taxon>Embryophyta</taxon>
        <taxon>Tracheophyta</taxon>
        <taxon>Polypodiopsida</taxon>
        <taxon>Polypodiidae</taxon>
        <taxon>Polypodiales</taxon>
        <taxon>Pteridineae</taxon>
        <taxon>Pteridaceae</taxon>
        <taxon>Vittarioideae</taxon>
        <taxon>Adiantum</taxon>
    </lineage>
</organism>
<evidence type="ECO:0000256" key="6">
    <source>
        <dbReference type="ARBA" id="ARBA00022840"/>
    </source>
</evidence>
<accession>A0A9D4VCE9</accession>
<dbReference type="GO" id="GO:0005524">
    <property type="term" value="F:ATP binding"/>
    <property type="evidence" value="ECO:0007669"/>
    <property type="project" value="UniProtKB-KW"/>
</dbReference>
<dbReference type="Gene3D" id="3.10.450.50">
    <property type="match status" value="1"/>
</dbReference>
<keyword evidence="14" id="KW-1185">Reference proteome</keyword>
<dbReference type="GO" id="GO:0005737">
    <property type="term" value="C:cytoplasm"/>
    <property type="evidence" value="ECO:0007669"/>
    <property type="project" value="UniProtKB-SubCell"/>
</dbReference>
<comment type="function">
    <text evidence="10">Catalyzes the phosphorylation of pyrimidine nucleoside monophosphates at the expense of ATP. Plays an important role in de novo pyrimidine nucleotide biosynthesis. Has preference for UMP and CMP as phosphate acceptors.</text>
</comment>
<keyword evidence="6 10" id="KW-0067">ATP-binding</keyword>
<dbReference type="GO" id="GO:0005634">
    <property type="term" value="C:nucleus"/>
    <property type="evidence" value="ECO:0007669"/>
    <property type="project" value="UniProtKB-SubCell"/>
</dbReference>
<evidence type="ECO:0000256" key="9">
    <source>
        <dbReference type="ARBA" id="ARBA00048116"/>
    </source>
</evidence>
<keyword evidence="7 10" id="KW-0665">Pyrimidine biosynthesis</keyword>
<gene>
    <name evidence="13" type="ORF">GOP47_0000110</name>
</gene>